<dbReference type="HOGENOM" id="CLU_915097_0_0_12"/>
<protein>
    <submittedName>
        <fullName evidence="2">Putative lipoprotein</fullName>
    </submittedName>
</protein>
<evidence type="ECO:0000313" key="3">
    <source>
        <dbReference type="Proteomes" id="UP000009223"/>
    </source>
</evidence>
<dbReference type="eggNOG" id="ENOG5030V04">
    <property type="taxonomic scope" value="Bacteria"/>
</dbReference>
<gene>
    <name evidence="2" type="ordered locus">TREPR_2527</name>
</gene>
<dbReference type="EMBL" id="CP001843">
    <property type="protein sequence ID" value="AEF83818.1"/>
    <property type="molecule type" value="Genomic_DNA"/>
</dbReference>
<organism evidence="2 3">
    <name type="scientific">Treponema primitia (strain ATCC BAA-887 / DSM 12427 / ZAS-2)</name>
    <dbReference type="NCBI Taxonomy" id="545694"/>
    <lineage>
        <taxon>Bacteria</taxon>
        <taxon>Pseudomonadati</taxon>
        <taxon>Spirochaetota</taxon>
        <taxon>Spirochaetia</taxon>
        <taxon>Spirochaetales</taxon>
        <taxon>Treponemataceae</taxon>
        <taxon>Treponema</taxon>
    </lineage>
</organism>
<feature type="chain" id="PRO_5003329670" evidence="1">
    <location>
        <begin position="25"/>
        <end position="315"/>
    </location>
</feature>
<dbReference type="KEGG" id="tpi:TREPR_2527"/>
<dbReference type="AlphaFoldDB" id="F5YGP9"/>
<dbReference type="RefSeq" id="WP_015707683.1">
    <property type="nucleotide sequence ID" value="NC_015578.1"/>
</dbReference>
<reference evidence="3" key="1">
    <citation type="submission" date="2009-12" db="EMBL/GenBank/DDBJ databases">
        <title>Complete sequence of Treponema primitia strain ZAS-2.</title>
        <authorList>
            <person name="Tetu S.G."/>
            <person name="Matson E."/>
            <person name="Ren Q."/>
            <person name="Seshadri R."/>
            <person name="Elbourne L."/>
            <person name="Hassan K.A."/>
            <person name="Durkin A."/>
            <person name="Radune D."/>
            <person name="Mohamoud Y."/>
            <person name="Shay R."/>
            <person name="Jin S."/>
            <person name="Zhang X."/>
            <person name="Lucey K."/>
            <person name="Ballor N.R."/>
            <person name="Ottesen E."/>
            <person name="Rosenthal R."/>
            <person name="Allen A."/>
            <person name="Leadbetter J.R."/>
            <person name="Paulsen I.T."/>
        </authorList>
    </citation>
    <scope>NUCLEOTIDE SEQUENCE [LARGE SCALE GENOMIC DNA]</scope>
    <source>
        <strain evidence="3">ATCC BAA-887 / DSM 12427 / ZAS-2</strain>
    </source>
</reference>
<reference evidence="2 3" key="2">
    <citation type="journal article" date="2011" name="ISME J.">
        <title>RNA-seq reveals cooperative metabolic interactions between two termite-gut spirochete species in co-culture.</title>
        <authorList>
            <person name="Rosenthal A.Z."/>
            <person name="Matson E.G."/>
            <person name="Eldar A."/>
            <person name="Leadbetter J.R."/>
        </authorList>
    </citation>
    <scope>NUCLEOTIDE SEQUENCE [LARGE SCALE GENOMIC DNA]</scope>
    <source>
        <strain evidence="3">ATCC BAA-887 / DSM 12427 / ZAS-2</strain>
    </source>
</reference>
<dbReference type="PROSITE" id="PS51257">
    <property type="entry name" value="PROKAR_LIPOPROTEIN"/>
    <property type="match status" value="1"/>
</dbReference>
<proteinExistence type="predicted"/>
<dbReference type="Proteomes" id="UP000009223">
    <property type="component" value="Chromosome"/>
</dbReference>
<evidence type="ECO:0000313" key="2">
    <source>
        <dbReference type="EMBL" id="AEF83818.1"/>
    </source>
</evidence>
<dbReference type="STRING" id="545694.TREPR_2527"/>
<name>F5YGP9_TREPZ</name>
<evidence type="ECO:0000256" key="1">
    <source>
        <dbReference type="SAM" id="SignalP"/>
    </source>
</evidence>
<keyword evidence="3" id="KW-1185">Reference proteome</keyword>
<keyword evidence="1" id="KW-0732">Signal</keyword>
<feature type="signal peptide" evidence="1">
    <location>
        <begin position="1"/>
        <end position="24"/>
    </location>
</feature>
<sequence length="315" mass="34054">MKIRRFCIISLSSFFVLLVVASCASSPKGQGPGQSLGQSDTDFASLPTGGLVYFLIDVNKARPIMNHISLGGLNGKQAQSILKKVNYISGAMFPAGAPQRIIAHAWRLKGNLPGGAGLSFSSRWKKTGARGKTYWHSDKDGLSVALKKGDAYVSDKNPFPDTPPIAVPDKLADLRFEAVLLGWLEDAGSQINRFLSTTGLPMQIPTQQVFFAVSESQTADDDDAPSSGPGPLYRIAIRVETQSESQAKALATLLSYVRVFTETPNLNMEEGFLEILKPLLANPPSQEGTDLWLRTGAMNAERVALLFSGFSVYSR</sequence>
<keyword evidence="2" id="KW-0449">Lipoprotein</keyword>
<dbReference type="OrthoDB" id="9823364at2"/>
<accession>F5YGP9</accession>